<dbReference type="PANTHER" id="PTHR45779:SF7">
    <property type="entry name" value="PEPTIDYLPROLYL ISOMERASE"/>
    <property type="match status" value="1"/>
</dbReference>
<proteinExistence type="inferred from homology"/>
<dbReference type="InterPro" id="IPR044609">
    <property type="entry name" value="FKBP2/11"/>
</dbReference>
<reference evidence="7" key="1">
    <citation type="submission" date="2024-02" db="EMBL/GenBank/DDBJ databases">
        <title>Tomenella chthoni gen. nov. sp. nov., a member of the family Jonesiaceae isolated from bat guano.</title>
        <authorList>
            <person name="Miller S.L."/>
            <person name="King J."/>
            <person name="Sankaranarayanan K."/>
            <person name="Lawson P.A."/>
        </authorList>
    </citation>
    <scope>NUCLEOTIDE SEQUENCE</scope>
    <source>
        <strain evidence="7">BS-20</strain>
    </source>
</reference>
<organism evidence="7">
    <name type="scientific">Jonesiaceae bacterium BS-20</name>
    <dbReference type="NCBI Taxonomy" id="3120821"/>
    <lineage>
        <taxon>Bacteria</taxon>
        <taxon>Bacillati</taxon>
        <taxon>Actinomycetota</taxon>
        <taxon>Actinomycetes</taxon>
        <taxon>Micrococcales</taxon>
        <taxon>Jonesiaceae</taxon>
    </lineage>
</organism>
<sequence length="134" mass="13731">MSAAMPTATGGYGEKPVITFPQDVAPEGLQIEILVAGDGPEVARGDNIVVHYLGQSWGGQIFDNSYDRGAPIDFPIGVGAVIGGWDQGLVGQPLGTRLIMSVPPELGYGQRGVPQAGIAGGATLVFVVDLVDVA</sequence>
<evidence type="ECO:0000313" key="7">
    <source>
        <dbReference type="EMBL" id="XBH21913.1"/>
    </source>
</evidence>
<evidence type="ECO:0000256" key="3">
    <source>
        <dbReference type="ARBA" id="ARBA00023235"/>
    </source>
</evidence>
<dbReference type="InterPro" id="IPR046357">
    <property type="entry name" value="PPIase_dom_sf"/>
</dbReference>
<dbReference type="PROSITE" id="PS50059">
    <property type="entry name" value="FKBP_PPIASE"/>
    <property type="match status" value="1"/>
</dbReference>
<evidence type="ECO:0000256" key="1">
    <source>
        <dbReference type="ARBA" id="ARBA00000971"/>
    </source>
</evidence>
<dbReference type="EMBL" id="CP146203">
    <property type="protein sequence ID" value="XBH21913.1"/>
    <property type="molecule type" value="Genomic_DNA"/>
</dbReference>
<dbReference type="InterPro" id="IPR001179">
    <property type="entry name" value="PPIase_FKBP_dom"/>
</dbReference>
<dbReference type="Pfam" id="PF00254">
    <property type="entry name" value="FKBP_C"/>
    <property type="match status" value="1"/>
</dbReference>
<evidence type="ECO:0000259" key="6">
    <source>
        <dbReference type="PROSITE" id="PS50059"/>
    </source>
</evidence>
<name>A0AAU7DY83_9MICO</name>
<comment type="catalytic activity">
    <reaction evidence="1 4 5">
        <text>[protein]-peptidylproline (omega=180) = [protein]-peptidylproline (omega=0)</text>
        <dbReference type="Rhea" id="RHEA:16237"/>
        <dbReference type="Rhea" id="RHEA-COMP:10747"/>
        <dbReference type="Rhea" id="RHEA-COMP:10748"/>
        <dbReference type="ChEBI" id="CHEBI:83833"/>
        <dbReference type="ChEBI" id="CHEBI:83834"/>
        <dbReference type="EC" id="5.2.1.8"/>
    </reaction>
</comment>
<dbReference type="AlphaFoldDB" id="A0AAU7DY83"/>
<protein>
    <recommendedName>
        <fullName evidence="5">Peptidyl-prolyl cis-trans isomerase</fullName>
        <ecNumber evidence="5">5.2.1.8</ecNumber>
    </recommendedName>
</protein>
<dbReference type="GO" id="GO:0003755">
    <property type="term" value="F:peptidyl-prolyl cis-trans isomerase activity"/>
    <property type="evidence" value="ECO:0007669"/>
    <property type="project" value="UniProtKB-UniRule"/>
</dbReference>
<dbReference type="EC" id="5.2.1.8" evidence="5"/>
<keyword evidence="3 4" id="KW-0413">Isomerase</keyword>
<keyword evidence="2 4" id="KW-0697">Rotamase</keyword>
<comment type="similarity">
    <text evidence="5">Belongs to the FKBP-type PPIase family.</text>
</comment>
<evidence type="ECO:0000256" key="2">
    <source>
        <dbReference type="ARBA" id="ARBA00023110"/>
    </source>
</evidence>
<dbReference type="SUPFAM" id="SSF54534">
    <property type="entry name" value="FKBP-like"/>
    <property type="match status" value="1"/>
</dbReference>
<dbReference type="Gene3D" id="3.10.50.40">
    <property type="match status" value="1"/>
</dbReference>
<dbReference type="PANTHER" id="PTHR45779">
    <property type="entry name" value="PEPTIDYLPROLYL ISOMERASE"/>
    <property type="match status" value="1"/>
</dbReference>
<feature type="domain" description="PPIase FKBP-type" evidence="6">
    <location>
        <begin position="45"/>
        <end position="134"/>
    </location>
</feature>
<accession>A0AAU7DY83</accession>
<evidence type="ECO:0000256" key="4">
    <source>
        <dbReference type="PROSITE-ProRule" id="PRU00277"/>
    </source>
</evidence>
<gene>
    <name evidence="7" type="ORF">V5R04_01410</name>
</gene>
<evidence type="ECO:0000256" key="5">
    <source>
        <dbReference type="RuleBase" id="RU003915"/>
    </source>
</evidence>